<dbReference type="SUPFAM" id="SSF50475">
    <property type="entry name" value="FMN-binding split barrel"/>
    <property type="match status" value="1"/>
</dbReference>
<comment type="similarity">
    <text evidence="1">Belongs to the flavoredoxin family.</text>
</comment>
<gene>
    <name evidence="3" type="ORF">ISU02_09470</name>
</gene>
<evidence type="ECO:0000259" key="2">
    <source>
        <dbReference type="Pfam" id="PF01613"/>
    </source>
</evidence>
<evidence type="ECO:0000313" key="4">
    <source>
        <dbReference type="Proteomes" id="UP000614200"/>
    </source>
</evidence>
<reference evidence="3 4" key="1">
    <citation type="submission" date="2020-11" db="EMBL/GenBank/DDBJ databases">
        <title>Fusibacter basophilias sp. nov.</title>
        <authorList>
            <person name="Qiu D."/>
        </authorList>
    </citation>
    <scope>NUCLEOTIDE SEQUENCE [LARGE SCALE GENOMIC DNA]</scope>
    <source>
        <strain evidence="3 4">Q10-2</strain>
    </source>
</reference>
<feature type="domain" description="Flavin reductase like" evidence="2">
    <location>
        <begin position="25"/>
        <end position="172"/>
    </location>
</feature>
<dbReference type="InterPro" id="IPR052174">
    <property type="entry name" value="Flavoredoxin"/>
</dbReference>
<protein>
    <submittedName>
        <fullName evidence="3">Flavin reductase family protein</fullName>
    </submittedName>
</protein>
<evidence type="ECO:0000313" key="3">
    <source>
        <dbReference type="EMBL" id="MBF4693349.1"/>
    </source>
</evidence>
<organism evidence="3 4">
    <name type="scientific">Fusibacter ferrireducens</name>
    <dbReference type="NCBI Taxonomy" id="2785058"/>
    <lineage>
        <taxon>Bacteria</taxon>
        <taxon>Bacillati</taxon>
        <taxon>Bacillota</taxon>
        <taxon>Clostridia</taxon>
        <taxon>Eubacteriales</taxon>
        <taxon>Eubacteriales Family XII. Incertae Sedis</taxon>
        <taxon>Fusibacter</taxon>
    </lineage>
</organism>
<comment type="caution">
    <text evidence="3">The sequence shown here is derived from an EMBL/GenBank/DDBJ whole genome shotgun (WGS) entry which is preliminary data.</text>
</comment>
<dbReference type="PANTHER" id="PTHR43567">
    <property type="entry name" value="FLAVOREDOXIN-RELATED-RELATED"/>
    <property type="match status" value="1"/>
</dbReference>
<dbReference type="Pfam" id="PF01613">
    <property type="entry name" value="Flavin_Reduct"/>
    <property type="match status" value="1"/>
</dbReference>
<dbReference type="RefSeq" id="WP_194701586.1">
    <property type="nucleotide sequence ID" value="NZ_JADKNH010000005.1"/>
</dbReference>
<name>A0ABR9ZUU0_9FIRM</name>
<sequence>MDVKLREVEFEEVQDTILKQLKKGVFLTTKSGEISNTMTIAWAISGRMWEENSFAVAVRHSRYTFELMEKSEYFTVSIPKRDTMKEELAFCGTVSGRDQNKFEENGITAKYLTGCPVPVIEACELHVVCKIAYKQSMDPSLIKADYVKDRYKTNDYHTLYYGEVIGVYENSSQAL</sequence>
<proteinExistence type="inferred from homology"/>
<dbReference type="InterPro" id="IPR012349">
    <property type="entry name" value="Split_barrel_FMN-bd"/>
</dbReference>
<keyword evidence="4" id="KW-1185">Reference proteome</keyword>
<dbReference type="InterPro" id="IPR002563">
    <property type="entry name" value="Flavin_Rdtase-like_dom"/>
</dbReference>
<accession>A0ABR9ZUU0</accession>
<dbReference type="Proteomes" id="UP000614200">
    <property type="component" value="Unassembled WGS sequence"/>
</dbReference>
<evidence type="ECO:0000256" key="1">
    <source>
        <dbReference type="ARBA" id="ARBA00038054"/>
    </source>
</evidence>
<dbReference type="PANTHER" id="PTHR43567:SF5">
    <property type="entry name" value="HYPOTHETICAL CYTOSOLIC PROTEIN"/>
    <property type="match status" value="1"/>
</dbReference>
<dbReference type="EMBL" id="JADKNH010000005">
    <property type="protein sequence ID" value="MBF4693349.1"/>
    <property type="molecule type" value="Genomic_DNA"/>
</dbReference>
<dbReference type="Gene3D" id="2.30.110.10">
    <property type="entry name" value="Electron Transport, Fmn-binding Protein, Chain A"/>
    <property type="match status" value="1"/>
</dbReference>